<dbReference type="Gene3D" id="2.60.120.260">
    <property type="entry name" value="Galactose-binding domain-like"/>
    <property type="match status" value="1"/>
</dbReference>
<dbReference type="Proteomes" id="UP001142393">
    <property type="component" value="Unassembled WGS sequence"/>
</dbReference>
<reference evidence="2 3" key="1">
    <citation type="journal article" date="2023" name="Proc. Natl. Acad. Sci. U.S.A.">
        <title>A global phylogenomic analysis of the shiitake genus Lentinula.</title>
        <authorList>
            <person name="Sierra-Patev S."/>
            <person name="Min B."/>
            <person name="Naranjo-Ortiz M."/>
            <person name="Looney B."/>
            <person name="Konkel Z."/>
            <person name="Slot J.C."/>
            <person name="Sakamoto Y."/>
            <person name="Steenwyk J.L."/>
            <person name="Rokas A."/>
            <person name="Carro J."/>
            <person name="Camarero S."/>
            <person name="Ferreira P."/>
            <person name="Molpeceres G."/>
            <person name="Ruiz-Duenas F.J."/>
            <person name="Serrano A."/>
            <person name="Henrissat B."/>
            <person name="Drula E."/>
            <person name="Hughes K.W."/>
            <person name="Mata J.L."/>
            <person name="Ishikawa N.K."/>
            <person name="Vargas-Isla R."/>
            <person name="Ushijima S."/>
            <person name="Smith C.A."/>
            <person name="Donoghue J."/>
            <person name="Ahrendt S."/>
            <person name="Andreopoulos W."/>
            <person name="He G."/>
            <person name="LaButti K."/>
            <person name="Lipzen A."/>
            <person name="Ng V."/>
            <person name="Riley R."/>
            <person name="Sandor L."/>
            <person name="Barry K."/>
            <person name="Martinez A.T."/>
            <person name="Xiao Y."/>
            <person name="Gibbons J.G."/>
            <person name="Terashima K."/>
            <person name="Grigoriev I.V."/>
            <person name="Hibbett D."/>
        </authorList>
    </citation>
    <scope>NUCLEOTIDE SEQUENCE [LARGE SCALE GENOMIC DNA]</scope>
    <source>
        <strain evidence="2 3">TFB7810</strain>
    </source>
</reference>
<accession>A0A9W8NYH2</accession>
<gene>
    <name evidence="2" type="ORF">DFH05DRAFT_1422333</name>
</gene>
<evidence type="ECO:0000313" key="3">
    <source>
        <dbReference type="Proteomes" id="UP001142393"/>
    </source>
</evidence>
<feature type="signal peptide" evidence="1">
    <location>
        <begin position="1"/>
        <end position="20"/>
    </location>
</feature>
<dbReference type="AlphaFoldDB" id="A0A9W8NYH2"/>
<evidence type="ECO:0000313" key="2">
    <source>
        <dbReference type="EMBL" id="KAJ3743166.1"/>
    </source>
</evidence>
<keyword evidence="3" id="KW-1185">Reference proteome</keyword>
<evidence type="ECO:0000256" key="1">
    <source>
        <dbReference type="SAM" id="SignalP"/>
    </source>
</evidence>
<proteinExistence type="predicted"/>
<comment type="caution">
    <text evidence="2">The sequence shown here is derived from an EMBL/GenBank/DDBJ whole genome shotgun (WGS) entry which is preliminary data.</text>
</comment>
<name>A0A9W8NYH2_9AGAR</name>
<protein>
    <submittedName>
        <fullName evidence="2">Lectin</fullName>
    </submittedName>
</protein>
<keyword evidence="1" id="KW-0732">Signal</keyword>
<dbReference type="EMBL" id="JANVFU010000009">
    <property type="protein sequence ID" value="KAJ3743166.1"/>
    <property type="molecule type" value="Genomic_DNA"/>
</dbReference>
<sequence length="224" mass="23457">MYAPKPILAAITLATSFVSAVLLPETGSNIVQRQEQVPLTFGNAQWIWTGEEAGAGGIAPIGSRGFRKHISNPSSFVLPVCLTLAVAADNEYVLYVNGFNIGNDFAGFISGASFLDADIYNIPLNPEGENVIALNVTNGPGPTDVPNPAGVIVTGIIEFSDQSQEVLVSDSTWLTLASDTPAGFMQPNFGDSAWIAATEEGLDGVAPWGVTTIVPTNVIGCLNF</sequence>
<organism evidence="2 3">
    <name type="scientific">Lentinula detonsa</name>
    <dbReference type="NCBI Taxonomy" id="2804962"/>
    <lineage>
        <taxon>Eukaryota</taxon>
        <taxon>Fungi</taxon>
        <taxon>Dikarya</taxon>
        <taxon>Basidiomycota</taxon>
        <taxon>Agaricomycotina</taxon>
        <taxon>Agaricomycetes</taxon>
        <taxon>Agaricomycetidae</taxon>
        <taxon>Agaricales</taxon>
        <taxon>Marasmiineae</taxon>
        <taxon>Omphalotaceae</taxon>
        <taxon>Lentinula</taxon>
    </lineage>
</organism>
<feature type="chain" id="PRO_5040983936" evidence="1">
    <location>
        <begin position="21"/>
        <end position="224"/>
    </location>
</feature>